<evidence type="ECO:0000313" key="2">
    <source>
        <dbReference type="EMBL" id="WOF13076.1"/>
    </source>
</evidence>
<evidence type="ECO:0000313" key="1">
    <source>
        <dbReference type="EMBL" id="NJC16421.1"/>
    </source>
</evidence>
<proteinExistence type="predicted"/>
<reference evidence="2 4" key="1">
    <citation type="submission" date="2019-09" db="EMBL/GenBank/DDBJ databases">
        <title>Butyricimonas paravirosa DSM 105722 (=214-4 = JCM 18677 = CCUG 65563).</title>
        <authorList>
            <person name="Le Roy T."/>
            <person name="Cani P.D."/>
        </authorList>
    </citation>
    <scope>NUCLEOTIDE SEQUENCE [LARGE SCALE GENOMIC DNA]</scope>
    <source>
        <strain evidence="2 4">DSM 105722</strain>
    </source>
</reference>
<dbReference type="Gene3D" id="3.40.390.70">
    <property type="match status" value="1"/>
</dbReference>
<evidence type="ECO:0000313" key="3">
    <source>
        <dbReference type="Proteomes" id="UP000576368"/>
    </source>
</evidence>
<name>A0A7X6BHY9_9BACT</name>
<dbReference type="PROSITE" id="PS51257">
    <property type="entry name" value="PROKAR_LIPOPROTEIN"/>
    <property type="match status" value="1"/>
</dbReference>
<dbReference type="Proteomes" id="UP000576368">
    <property type="component" value="Unassembled WGS sequence"/>
</dbReference>
<dbReference type="Proteomes" id="UP001302374">
    <property type="component" value="Chromosome"/>
</dbReference>
<dbReference type="EMBL" id="CP043839">
    <property type="protein sequence ID" value="WOF13076.1"/>
    <property type="molecule type" value="Genomic_DNA"/>
</dbReference>
<dbReference type="GeneID" id="86892178"/>
<sequence length="372" mass="42828">MKTKNILWILIVGFIGWIGCNDDNKTLTPSGVEEYELVIPQGNHEYDARIVDWFDRTGVYILYKFDPVDVYLKVQASWQEMYLDTIRTVNYYEMKEGDFVKDSVANLAGVEYKLGATKNSSTSWQEVSLDGKTLLVVNYKTQYEGTFSVEKADEAYVDKQLDLLEQLFLNFYPDSLLRSVMPLKIILGQGLKTVSGNQQTLLNKSYLLSFNNFIFSHGDETAGTMTDASKKTLKNDLNKWFLQTYDKMKDRFSYDDFYDVSDYYWAGVSASSRPVDSMSYRLGFVKRPYATSQLSLIQDDDLKNYVNMIFDYTYETLVATPVNGNYNANDLTGILHPLKDRNGLIRRKYDILINEFKRQGVDIETIGSYLGK</sequence>
<evidence type="ECO:0000313" key="4">
    <source>
        <dbReference type="Proteomes" id="UP001302374"/>
    </source>
</evidence>
<reference evidence="1 3" key="2">
    <citation type="submission" date="2020-03" db="EMBL/GenBank/DDBJ databases">
        <title>Genomic Encyclopedia of Type Strains, Phase IV (KMG-IV): sequencing the most valuable type-strain genomes for metagenomic binning, comparative biology and taxonomic classification.</title>
        <authorList>
            <person name="Goeker M."/>
        </authorList>
    </citation>
    <scope>NUCLEOTIDE SEQUENCE [LARGE SCALE GENOMIC DNA]</scope>
    <source>
        <strain evidence="1 3">DSM 105722</strain>
    </source>
</reference>
<accession>A0A7X6BHY9</accession>
<gene>
    <name evidence="2" type="ORF">F1644_12760</name>
    <name evidence="1" type="ORF">GGR15_000023</name>
</gene>
<dbReference type="AlphaFoldDB" id="A0A7X6BHY9"/>
<organism evidence="1 3">
    <name type="scientific">Butyricimonas paravirosa</name>
    <dbReference type="NCBI Taxonomy" id="1472417"/>
    <lineage>
        <taxon>Bacteria</taxon>
        <taxon>Pseudomonadati</taxon>
        <taxon>Bacteroidota</taxon>
        <taxon>Bacteroidia</taxon>
        <taxon>Bacteroidales</taxon>
        <taxon>Odoribacteraceae</taxon>
        <taxon>Butyricimonas</taxon>
    </lineage>
</organism>
<dbReference type="EMBL" id="JAATLI010000001">
    <property type="protein sequence ID" value="NJC16421.1"/>
    <property type="molecule type" value="Genomic_DNA"/>
</dbReference>
<protein>
    <submittedName>
        <fullName evidence="1">Uncharacterized protein</fullName>
    </submittedName>
</protein>
<keyword evidence="4" id="KW-1185">Reference proteome</keyword>
<dbReference type="RefSeq" id="WP_118305199.1">
    <property type="nucleotide sequence ID" value="NZ_BMPA01000001.1"/>
</dbReference>